<feature type="transmembrane region" description="Helical" evidence="7">
    <location>
        <begin position="87"/>
        <end position="110"/>
    </location>
</feature>
<evidence type="ECO:0000256" key="6">
    <source>
        <dbReference type="ARBA" id="ARBA00023136"/>
    </source>
</evidence>
<protein>
    <submittedName>
        <fullName evidence="9">Raffinose/stachyose/melibiose transport system permease protein</fullName>
    </submittedName>
</protein>
<evidence type="ECO:0000256" key="3">
    <source>
        <dbReference type="ARBA" id="ARBA00022475"/>
    </source>
</evidence>
<dbReference type="PROSITE" id="PS50928">
    <property type="entry name" value="ABC_TM1"/>
    <property type="match status" value="1"/>
</dbReference>
<evidence type="ECO:0000256" key="4">
    <source>
        <dbReference type="ARBA" id="ARBA00022692"/>
    </source>
</evidence>
<keyword evidence="4 7" id="KW-0812">Transmembrane</keyword>
<evidence type="ECO:0000256" key="2">
    <source>
        <dbReference type="ARBA" id="ARBA00022448"/>
    </source>
</evidence>
<proteinExistence type="inferred from homology"/>
<dbReference type="RefSeq" id="WP_209907379.1">
    <property type="nucleotide sequence ID" value="NZ_BAAAMI010000006.1"/>
</dbReference>
<reference evidence="9 10" key="1">
    <citation type="submission" date="2021-03" db="EMBL/GenBank/DDBJ databases">
        <title>Sequencing the genomes of 1000 actinobacteria strains.</title>
        <authorList>
            <person name="Klenk H.-P."/>
        </authorList>
    </citation>
    <scope>NUCLEOTIDE SEQUENCE [LARGE SCALE GENOMIC DNA]</scope>
    <source>
        <strain evidence="9 10">DSM 15454</strain>
    </source>
</reference>
<feature type="transmembrane region" description="Helical" evidence="7">
    <location>
        <begin position="169"/>
        <end position="197"/>
    </location>
</feature>
<evidence type="ECO:0000313" key="9">
    <source>
        <dbReference type="EMBL" id="MBP2374350.1"/>
    </source>
</evidence>
<evidence type="ECO:0000256" key="5">
    <source>
        <dbReference type="ARBA" id="ARBA00022989"/>
    </source>
</evidence>
<keyword evidence="2 7" id="KW-0813">Transport</keyword>
<dbReference type="SUPFAM" id="SSF161098">
    <property type="entry name" value="MetI-like"/>
    <property type="match status" value="1"/>
</dbReference>
<evidence type="ECO:0000313" key="10">
    <source>
        <dbReference type="Proteomes" id="UP000766570"/>
    </source>
</evidence>
<comment type="similarity">
    <text evidence="7">Belongs to the binding-protein-dependent transport system permease family.</text>
</comment>
<dbReference type="InterPro" id="IPR035906">
    <property type="entry name" value="MetI-like_sf"/>
</dbReference>
<sequence length="306" mass="32608">MRALPRASSGHGAPGRHTARQGRAITPYLFIAPAFIIYAAFMLYPLARAVHLSLYDWDGLSLATFVGTGNYTDILSDTRLRAAFGHAGAFIFFYAVLPCGIGLVLAAVLTRAKARGLALFRTLVFLPQVIAMVVVSVAFKQIYAPDGLLNSVLRSIGLDSLTRAWLGDYVFSLPAVGLIGSWVSTGLVTVLLLAGMARIPTELFEAARLDGAGAVREFLYIIVPSVRAELTVALTLTIVASLKTFDLIYMTTSGGPGSSTTVPSYEVYRRAFETGQVGSAAAIGVTLTIIIFLVTLAVNRISERGA</sequence>
<comment type="caution">
    <text evidence="9">The sequence shown here is derived from an EMBL/GenBank/DDBJ whole genome shotgun (WGS) entry which is preliminary data.</text>
</comment>
<keyword evidence="3" id="KW-1003">Cell membrane</keyword>
<evidence type="ECO:0000256" key="7">
    <source>
        <dbReference type="RuleBase" id="RU363032"/>
    </source>
</evidence>
<keyword evidence="5 7" id="KW-1133">Transmembrane helix</keyword>
<feature type="transmembrane region" description="Helical" evidence="7">
    <location>
        <begin position="277"/>
        <end position="298"/>
    </location>
</feature>
<dbReference type="InterPro" id="IPR000515">
    <property type="entry name" value="MetI-like"/>
</dbReference>
<dbReference type="PANTHER" id="PTHR30193:SF41">
    <property type="entry name" value="DIACETYLCHITOBIOSE UPTAKE SYSTEM PERMEASE PROTEIN NGCF"/>
    <property type="match status" value="1"/>
</dbReference>
<dbReference type="Proteomes" id="UP000766570">
    <property type="component" value="Unassembled WGS sequence"/>
</dbReference>
<feature type="transmembrane region" description="Helical" evidence="7">
    <location>
        <begin position="218"/>
        <end position="242"/>
    </location>
</feature>
<dbReference type="CDD" id="cd06261">
    <property type="entry name" value="TM_PBP2"/>
    <property type="match status" value="1"/>
</dbReference>
<gene>
    <name evidence="9" type="ORF">JOF46_002262</name>
</gene>
<keyword evidence="6 7" id="KW-0472">Membrane</keyword>
<accession>A0ABS4WDV8</accession>
<dbReference type="PANTHER" id="PTHR30193">
    <property type="entry name" value="ABC TRANSPORTER PERMEASE PROTEIN"/>
    <property type="match status" value="1"/>
</dbReference>
<keyword evidence="10" id="KW-1185">Reference proteome</keyword>
<dbReference type="EMBL" id="JAGIOE010000001">
    <property type="protein sequence ID" value="MBP2374350.1"/>
    <property type="molecule type" value="Genomic_DNA"/>
</dbReference>
<evidence type="ECO:0000256" key="1">
    <source>
        <dbReference type="ARBA" id="ARBA00004651"/>
    </source>
</evidence>
<evidence type="ECO:0000259" key="8">
    <source>
        <dbReference type="PROSITE" id="PS50928"/>
    </source>
</evidence>
<feature type="domain" description="ABC transmembrane type-1" evidence="8">
    <location>
        <begin position="84"/>
        <end position="298"/>
    </location>
</feature>
<feature type="transmembrane region" description="Helical" evidence="7">
    <location>
        <begin position="122"/>
        <end position="143"/>
    </location>
</feature>
<comment type="subcellular location">
    <subcellularLocation>
        <location evidence="1 7">Cell membrane</location>
        <topology evidence="1 7">Multi-pass membrane protein</topology>
    </subcellularLocation>
</comment>
<feature type="transmembrane region" description="Helical" evidence="7">
    <location>
        <begin position="25"/>
        <end position="47"/>
    </location>
</feature>
<organism evidence="9 10">
    <name type="scientific">Paeniglutamicibacter psychrophenolicus</name>
    <dbReference type="NCBI Taxonomy" id="257454"/>
    <lineage>
        <taxon>Bacteria</taxon>
        <taxon>Bacillati</taxon>
        <taxon>Actinomycetota</taxon>
        <taxon>Actinomycetes</taxon>
        <taxon>Micrococcales</taxon>
        <taxon>Micrococcaceae</taxon>
        <taxon>Paeniglutamicibacter</taxon>
    </lineage>
</organism>
<name>A0ABS4WDV8_9MICC</name>
<dbReference type="Pfam" id="PF00528">
    <property type="entry name" value="BPD_transp_1"/>
    <property type="match status" value="1"/>
</dbReference>
<dbReference type="Gene3D" id="1.10.3720.10">
    <property type="entry name" value="MetI-like"/>
    <property type="match status" value="1"/>
</dbReference>
<dbReference type="InterPro" id="IPR051393">
    <property type="entry name" value="ABC_transporter_permease"/>
</dbReference>